<dbReference type="Proteomes" id="UP001604336">
    <property type="component" value="Unassembled WGS sequence"/>
</dbReference>
<evidence type="ECO:0000313" key="2">
    <source>
        <dbReference type="EMBL" id="KAL2456041.1"/>
    </source>
</evidence>
<feature type="compositionally biased region" description="Basic and acidic residues" evidence="1">
    <location>
        <begin position="171"/>
        <end position="180"/>
    </location>
</feature>
<comment type="caution">
    <text evidence="2">The sequence shown here is derived from an EMBL/GenBank/DDBJ whole genome shotgun (WGS) entry which is preliminary data.</text>
</comment>
<gene>
    <name evidence="2" type="ORF">Adt_46979</name>
</gene>
<protein>
    <submittedName>
        <fullName evidence="2">Uncharacterized protein</fullName>
    </submittedName>
</protein>
<reference evidence="3" key="1">
    <citation type="submission" date="2024-07" db="EMBL/GenBank/DDBJ databases">
        <title>Two chromosome-level genome assemblies of Korean endemic species Abeliophyllum distichum and Forsythia ovata (Oleaceae).</title>
        <authorList>
            <person name="Jang H."/>
        </authorList>
    </citation>
    <scope>NUCLEOTIDE SEQUENCE [LARGE SCALE GENOMIC DNA]</scope>
</reference>
<evidence type="ECO:0000313" key="3">
    <source>
        <dbReference type="Proteomes" id="UP001604336"/>
    </source>
</evidence>
<dbReference type="EMBL" id="JBFOLK010000140">
    <property type="protein sequence ID" value="KAL2456041.1"/>
    <property type="molecule type" value="Genomic_DNA"/>
</dbReference>
<evidence type="ECO:0000256" key="1">
    <source>
        <dbReference type="SAM" id="MobiDB-lite"/>
    </source>
</evidence>
<dbReference type="AlphaFoldDB" id="A0ABD1NZQ3"/>
<accession>A0ABD1NZQ3</accession>
<name>A0ABD1NZQ3_9LAMI</name>
<feature type="region of interest" description="Disordered" evidence="1">
    <location>
        <begin position="167"/>
        <end position="187"/>
    </location>
</feature>
<organism evidence="2 3">
    <name type="scientific">Abeliophyllum distichum</name>
    <dbReference type="NCBI Taxonomy" id="126358"/>
    <lineage>
        <taxon>Eukaryota</taxon>
        <taxon>Viridiplantae</taxon>
        <taxon>Streptophyta</taxon>
        <taxon>Embryophyta</taxon>
        <taxon>Tracheophyta</taxon>
        <taxon>Spermatophyta</taxon>
        <taxon>Magnoliopsida</taxon>
        <taxon>eudicotyledons</taxon>
        <taxon>Gunneridae</taxon>
        <taxon>Pentapetalae</taxon>
        <taxon>asterids</taxon>
        <taxon>lamiids</taxon>
        <taxon>Lamiales</taxon>
        <taxon>Oleaceae</taxon>
        <taxon>Forsythieae</taxon>
        <taxon>Abeliophyllum</taxon>
    </lineage>
</organism>
<keyword evidence="3" id="KW-1185">Reference proteome</keyword>
<sequence length="200" mass="22403">MEEIDEREKKSVLNFLAIPCRLLRFIVPFGCPLCNGLALFRTFTDQTWRLFTYLAGQGQILCDLILTKLAAQAVKPVILGPPLLNHHRHHSSSKDERKIEDVAENAFPSPSNIKEKNHEEEIAQHTSSTLADAPQAKAPKKMVSFNKSAEEILPNTSRRIKRIGSYTLGRTKQDQKDKEPAAAAKPLKSILKVGSKVHEN</sequence>
<proteinExistence type="predicted"/>